<protein>
    <submittedName>
        <fullName evidence="7">LysR family hydrogen peroxide-inducible transcriptional activator</fullName>
    </submittedName>
</protein>
<dbReference type="Gene3D" id="3.40.190.10">
    <property type="entry name" value="Periplasmic binding protein-like II"/>
    <property type="match status" value="2"/>
</dbReference>
<evidence type="ECO:0000256" key="2">
    <source>
        <dbReference type="ARBA" id="ARBA00023015"/>
    </source>
</evidence>
<keyword evidence="3" id="KW-0238">DNA-binding</keyword>
<evidence type="ECO:0000313" key="8">
    <source>
        <dbReference type="Proteomes" id="UP000745859"/>
    </source>
</evidence>
<dbReference type="PRINTS" id="PR00039">
    <property type="entry name" value="HTHLYSR"/>
</dbReference>
<sequence>MTITQLKYVLAVAEHKNFTTASEYCFVTQPTLSMQIHKLEEQLGVQIFNRNKKPIELTEVGKKIVAQSKTIVNESNRINDIVEQEKGYIGGEFKLGIIPTIMPSLLPLFLKNFNKRYPKVELVIYELTTAEIVQKLSDGHLDAAIAATPLNNDAIIEAPIYYEPFIGLVNKNHRLYEQKFLHPNDLNIEDLLLLEDGHCFKESVLNICSTLGHKNKKKFALQSGSFDTLIKLTKEGLGMTLLPYLHSLDLKEEDKKLIREFEQPHPAREVSLIYHKSGLKLQIINALKDEISGILRGVIAFSNVDIISPLKLKK</sequence>
<keyword evidence="8" id="KW-1185">Reference proteome</keyword>
<comment type="similarity">
    <text evidence="1">Belongs to the LysR transcriptional regulatory family.</text>
</comment>
<evidence type="ECO:0000313" key="7">
    <source>
        <dbReference type="EMBL" id="NIJ44591.1"/>
    </source>
</evidence>
<feature type="domain" description="HTH lysR-type" evidence="6">
    <location>
        <begin position="1"/>
        <end position="58"/>
    </location>
</feature>
<dbReference type="InterPro" id="IPR036388">
    <property type="entry name" value="WH-like_DNA-bd_sf"/>
</dbReference>
<evidence type="ECO:0000256" key="3">
    <source>
        <dbReference type="ARBA" id="ARBA00023125"/>
    </source>
</evidence>
<gene>
    <name evidence="7" type="ORF">FHR24_001030</name>
</gene>
<dbReference type="PROSITE" id="PS50931">
    <property type="entry name" value="HTH_LYSR"/>
    <property type="match status" value="1"/>
</dbReference>
<dbReference type="InterPro" id="IPR005119">
    <property type="entry name" value="LysR_subst-bd"/>
</dbReference>
<accession>A0ABX0UAV4</accession>
<dbReference type="Pfam" id="PF03466">
    <property type="entry name" value="LysR_substrate"/>
    <property type="match status" value="1"/>
</dbReference>
<keyword evidence="5" id="KW-0804">Transcription</keyword>
<keyword evidence="4" id="KW-0010">Activator</keyword>
<keyword evidence="2" id="KW-0805">Transcription regulation</keyword>
<dbReference type="Pfam" id="PF00126">
    <property type="entry name" value="HTH_1"/>
    <property type="match status" value="1"/>
</dbReference>
<comment type="caution">
    <text evidence="7">The sequence shown here is derived from an EMBL/GenBank/DDBJ whole genome shotgun (WGS) entry which is preliminary data.</text>
</comment>
<evidence type="ECO:0000256" key="1">
    <source>
        <dbReference type="ARBA" id="ARBA00009437"/>
    </source>
</evidence>
<evidence type="ECO:0000256" key="5">
    <source>
        <dbReference type="ARBA" id="ARBA00023163"/>
    </source>
</evidence>
<dbReference type="InterPro" id="IPR000847">
    <property type="entry name" value="LysR_HTH_N"/>
</dbReference>
<dbReference type="SUPFAM" id="SSF46785">
    <property type="entry name" value="Winged helix' DNA-binding domain"/>
    <property type="match status" value="1"/>
</dbReference>
<dbReference type="RefSeq" id="WP_167184867.1">
    <property type="nucleotide sequence ID" value="NZ_JAASQL010000001.1"/>
</dbReference>
<organism evidence="7 8">
    <name type="scientific">Wenyingzhuangia heitensis</name>
    <dbReference type="NCBI Taxonomy" id="1487859"/>
    <lineage>
        <taxon>Bacteria</taxon>
        <taxon>Pseudomonadati</taxon>
        <taxon>Bacteroidota</taxon>
        <taxon>Flavobacteriia</taxon>
        <taxon>Flavobacteriales</taxon>
        <taxon>Flavobacteriaceae</taxon>
        <taxon>Wenyingzhuangia</taxon>
    </lineage>
</organism>
<dbReference type="EMBL" id="JAASQL010000001">
    <property type="protein sequence ID" value="NIJ44591.1"/>
    <property type="molecule type" value="Genomic_DNA"/>
</dbReference>
<dbReference type="PANTHER" id="PTHR30346">
    <property type="entry name" value="TRANSCRIPTIONAL DUAL REGULATOR HCAR-RELATED"/>
    <property type="match status" value="1"/>
</dbReference>
<dbReference type="PANTHER" id="PTHR30346:SF26">
    <property type="entry name" value="HYDROGEN PEROXIDE-INDUCIBLE GENES ACTIVATOR"/>
    <property type="match status" value="1"/>
</dbReference>
<reference evidence="7 8" key="1">
    <citation type="submission" date="2020-03" db="EMBL/GenBank/DDBJ databases">
        <title>Genomic Encyclopedia of Type Strains, Phase IV (KMG-IV): sequencing the most valuable type-strain genomes for metagenomic binning, comparative biology and taxonomic classification.</title>
        <authorList>
            <person name="Goeker M."/>
        </authorList>
    </citation>
    <scope>NUCLEOTIDE SEQUENCE [LARGE SCALE GENOMIC DNA]</scope>
    <source>
        <strain evidence="7 8">DSM 101599</strain>
    </source>
</reference>
<proteinExistence type="inferred from homology"/>
<dbReference type="SUPFAM" id="SSF53850">
    <property type="entry name" value="Periplasmic binding protein-like II"/>
    <property type="match status" value="1"/>
</dbReference>
<dbReference type="CDD" id="cd08411">
    <property type="entry name" value="PBP2_OxyR"/>
    <property type="match status" value="1"/>
</dbReference>
<evidence type="ECO:0000259" key="6">
    <source>
        <dbReference type="PROSITE" id="PS50931"/>
    </source>
</evidence>
<name>A0ABX0UAV4_9FLAO</name>
<dbReference type="InterPro" id="IPR036390">
    <property type="entry name" value="WH_DNA-bd_sf"/>
</dbReference>
<dbReference type="Proteomes" id="UP000745859">
    <property type="component" value="Unassembled WGS sequence"/>
</dbReference>
<dbReference type="Gene3D" id="1.10.10.10">
    <property type="entry name" value="Winged helix-like DNA-binding domain superfamily/Winged helix DNA-binding domain"/>
    <property type="match status" value="1"/>
</dbReference>
<evidence type="ECO:0000256" key="4">
    <source>
        <dbReference type="ARBA" id="ARBA00023159"/>
    </source>
</evidence>